<keyword evidence="5" id="KW-1185">Reference proteome</keyword>
<evidence type="ECO:0000313" key="2">
    <source>
        <dbReference type="EMBL" id="GGF06571.1"/>
    </source>
</evidence>
<evidence type="ECO:0000313" key="5">
    <source>
        <dbReference type="Proteomes" id="UP000650994"/>
    </source>
</evidence>
<dbReference type="OrthoDB" id="1256759at2"/>
<dbReference type="Proteomes" id="UP000184120">
    <property type="component" value="Unassembled WGS sequence"/>
</dbReference>
<dbReference type="EMBL" id="FRBH01000013">
    <property type="protein sequence ID" value="SHL64408.1"/>
    <property type="molecule type" value="Genomic_DNA"/>
</dbReference>
<accession>A0A1M7CAU9</accession>
<sequence>MSKFFFFLIFWVVCNVNAQVGIGTSTIDPSAILELNSSNSSNSNKKGFLGPKVNLNSAVDTQTIPSPAVGLLIYNLLDAGTYPNEVFANRFYYWNGTRWSNIGTTNLLERYLSNRSISFNSTSNQSFTYAEINSTSAANGGLPVSFLDTDVVINSGDIASKTGNNTFTINITGLYEVSGFVNYNPNRITIGSPQRGCALNIKLQISNNNGSTWTDVIGNRTLWGIKTNNLTKTAVLISTPLNLTRGQLLRMVVQNPFALSDASSIHGENPATSPSAALPAIVTSTRNPISKNLTLTLLDYDIQ</sequence>
<reference evidence="2" key="5">
    <citation type="submission" date="2024-05" db="EMBL/GenBank/DDBJ databases">
        <authorList>
            <person name="Sun Q."/>
            <person name="Zhou Y."/>
        </authorList>
    </citation>
    <scope>NUCLEOTIDE SEQUENCE</scope>
    <source>
        <strain evidence="2">CGMCC 1.12707</strain>
    </source>
</reference>
<evidence type="ECO:0008006" key="6">
    <source>
        <dbReference type="Google" id="ProtNLM"/>
    </source>
</evidence>
<protein>
    <recommendedName>
        <fullName evidence="6">F5/8 type C domain-containing protein</fullName>
    </recommendedName>
</protein>
<dbReference type="EMBL" id="BMFL01000017">
    <property type="protein sequence ID" value="GGF06571.1"/>
    <property type="molecule type" value="Genomic_DNA"/>
</dbReference>
<dbReference type="Proteomes" id="UP000650994">
    <property type="component" value="Unassembled WGS sequence"/>
</dbReference>
<feature type="signal peptide" evidence="1">
    <location>
        <begin position="1"/>
        <end position="18"/>
    </location>
</feature>
<reference evidence="5" key="4">
    <citation type="journal article" date="2019" name="Int. J. Syst. Evol. Microbiol.">
        <title>The Global Catalogue of Microorganisms (GCM) 10K type strain sequencing project: providing services to taxonomists for standard genome sequencing and annotation.</title>
        <authorList>
            <consortium name="The Broad Institute Genomics Platform"/>
            <consortium name="The Broad Institute Genome Sequencing Center for Infectious Disease"/>
            <person name="Wu L."/>
            <person name="Ma J."/>
        </authorList>
    </citation>
    <scope>NUCLEOTIDE SEQUENCE [LARGE SCALE GENOMIC DNA]</scope>
    <source>
        <strain evidence="5">CGMCC 1.12707</strain>
    </source>
</reference>
<reference evidence="2" key="1">
    <citation type="journal article" date="2014" name="Int. J. Syst. Evol. Microbiol.">
        <title>Complete genome of a new Firmicutes species belonging to the dominant human colonic microbiota ('Ruminococcus bicirculans') reveals two chromosomes and a selective capacity to utilize plant glucans.</title>
        <authorList>
            <consortium name="NISC Comparative Sequencing Program"/>
            <person name="Wegmann U."/>
            <person name="Louis P."/>
            <person name="Goesmann A."/>
            <person name="Henrissat B."/>
            <person name="Duncan S.H."/>
            <person name="Flint H.J."/>
        </authorList>
    </citation>
    <scope>NUCLEOTIDE SEQUENCE</scope>
    <source>
        <strain evidence="2">CGMCC 1.12707</strain>
    </source>
</reference>
<dbReference type="STRING" id="1434701.SAMN05443634_11315"/>
<organism evidence="3 4">
    <name type="scientific">Chishuiella changwenlii</name>
    <dbReference type="NCBI Taxonomy" id="1434701"/>
    <lineage>
        <taxon>Bacteria</taxon>
        <taxon>Pseudomonadati</taxon>
        <taxon>Bacteroidota</taxon>
        <taxon>Flavobacteriia</taxon>
        <taxon>Flavobacteriales</taxon>
        <taxon>Weeksellaceae</taxon>
        <taxon>Chishuiella</taxon>
    </lineage>
</organism>
<gene>
    <name evidence="2" type="ORF">GCM10010984_24810</name>
    <name evidence="3" type="ORF">SAMN05443634_11315</name>
</gene>
<reference evidence="3" key="2">
    <citation type="submission" date="2016-11" db="EMBL/GenBank/DDBJ databases">
        <authorList>
            <person name="Jaros S."/>
            <person name="Januszkiewicz K."/>
            <person name="Wedrychowicz H."/>
        </authorList>
    </citation>
    <scope>NUCLEOTIDE SEQUENCE [LARGE SCALE GENOMIC DNA]</scope>
    <source>
        <strain evidence="3">DSM 27989</strain>
    </source>
</reference>
<dbReference type="RefSeq" id="WP_072933884.1">
    <property type="nucleotide sequence ID" value="NZ_BMFL01000017.1"/>
</dbReference>
<evidence type="ECO:0000256" key="1">
    <source>
        <dbReference type="SAM" id="SignalP"/>
    </source>
</evidence>
<dbReference type="AlphaFoldDB" id="A0A1M7CAU9"/>
<evidence type="ECO:0000313" key="4">
    <source>
        <dbReference type="Proteomes" id="UP000184120"/>
    </source>
</evidence>
<feature type="chain" id="PRO_5012974829" description="F5/8 type C domain-containing protein" evidence="1">
    <location>
        <begin position="19"/>
        <end position="303"/>
    </location>
</feature>
<evidence type="ECO:0000313" key="3">
    <source>
        <dbReference type="EMBL" id="SHL64408.1"/>
    </source>
</evidence>
<name>A0A1M7CAU9_9FLAO</name>
<keyword evidence="1" id="KW-0732">Signal</keyword>
<reference evidence="4" key="3">
    <citation type="submission" date="2016-11" db="EMBL/GenBank/DDBJ databases">
        <authorList>
            <person name="Varghese N."/>
            <person name="Submissions S."/>
        </authorList>
    </citation>
    <scope>NUCLEOTIDE SEQUENCE [LARGE SCALE GENOMIC DNA]</scope>
    <source>
        <strain evidence="4">DSM 27989</strain>
    </source>
</reference>
<proteinExistence type="predicted"/>